<keyword evidence="5" id="KW-1185">Reference proteome</keyword>
<dbReference type="SUPFAM" id="SSF52499">
    <property type="entry name" value="Isochorismatase-like hydrolases"/>
    <property type="match status" value="1"/>
</dbReference>
<dbReference type="Gene3D" id="3.40.50.850">
    <property type="entry name" value="Isochorismatase-like"/>
    <property type="match status" value="1"/>
</dbReference>
<organism evidence="4 5">
    <name type="scientific">Ureibacillus massiliensis 4400831 = CIP 108448 = CCUG 49529</name>
    <dbReference type="NCBI Taxonomy" id="1211035"/>
    <lineage>
        <taxon>Bacteria</taxon>
        <taxon>Bacillati</taxon>
        <taxon>Bacillota</taxon>
        <taxon>Bacilli</taxon>
        <taxon>Bacillales</taxon>
        <taxon>Caryophanaceae</taxon>
        <taxon>Ureibacillus</taxon>
    </lineage>
</organism>
<feature type="domain" description="Isochorismatase-like" evidence="3">
    <location>
        <begin position="12"/>
        <end position="195"/>
    </location>
</feature>
<evidence type="ECO:0000313" key="4">
    <source>
        <dbReference type="EMBL" id="KGR91311.1"/>
    </source>
</evidence>
<evidence type="ECO:0000256" key="1">
    <source>
        <dbReference type="ARBA" id="ARBA00006336"/>
    </source>
</evidence>
<dbReference type="OrthoDB" id="257098at2"/>
<dbReference type="InterPro" id="IPR036380">
    <property type="entry name" value="Isochorismatase-like_sf"/>
</dbReference>
<accession>A0A0A3J338</accession>
<dbReference type="Proteomes" id="UP000030595">
    <property type="component" value="Unassembled WGS sequence"/>
</dbReference>
<dbReference type="eggNOG" id="COG1335">
    <property type="taxonomic scope" value="Bacteria"/>
</dbReference>
<evidence type="ECO:0000259" key="3">
    <source>
        <dbReference type="Pfam" id="PF00857"/>
    </source>
</evidence>
<dbReference type="AlphaFoldDB" id="A0A0A3J338"/>
<reference evidence="4 5" key="1">
    <citation type="submission" date="2014-02" db="EMBL/GenBank/DDBJ databases">
        <title>Draft genome sequence of Lysinibacillus massiliensis CCUG 49529.</title>
        <authorList>
            <person name="Zhang F."/>
            <person name="Wang G."/>
            <person name="Zhang L."/>
        </authorList>
    </citation>
    <scope>NUCLEOTIDE SEQUENCE [LARGE SCALE GENOMIC DNA]</scope>
    <source>
        <strain evidence="4 5">CCUG 49529</strain>
    </source>
</reference>
<evidence type="ECO:0000313" key="5">
    <source>
        <dbReference type="Proteomes" id="UP000030595"/>
    </source>
</evidence>
<gene>
    <name evidence="4" type="ORF">CD30_06710</name>
</gene>
<dbReference type="PANTHER" id="PTHR43540">
    <property type="entry name" value="PEROXYUREIDOACRYLATE/UREIDOACRYLATE AMIDOHYDROLASE-RELATED"/>
    <property type="match status" value="1"/>
</dbReference>
<dbReference type="EMBL" id="JPVQ01000008">
    <property type="protein sequence ID" value="KGR91311.1"/>
    <property type="molecule type" value="Genomic_DNA"/>
</dbReference>
<dbReference type="InterPro" id="IPR050272">
    <property type="entry name" value="Isochorismatase-like_hydrls"/>
</dbReference>
<dbReference type="PANTHER" id="PTHR43540:SF6">
    <property type="entry name" value="ISOCHORISMATASE-LIKE DOMAIN-CONTAINING PROTEIN"/>
    <property type="match status" value="1"/>
</dbReference>
<keyword evidence="2" id="KW-0378">Hydrolase</keyword>
<dbReference type="Pfam" id="PF00857">
    <property type="entry name" value="Isochorismatase"/>
    <property type="match status" value="1"/>
</dbReference>
<name>A0A0A3J338_9BACL</name>
<dbReference type="GO" id="GO:0016787">
    <property type="term" value="F:hydrolase activity"/>
    <property type="evidence" value="ECO:0007669"/>
    <property type="project" value="UniProtKB-KW"/>
</dbReference>
<comment type="caution">
    <text evidence="4">The sequence shown here is derived from an EMBL/GenBank/DDBJ whole genome shotgun (WGS) entry which is preliminary data.</text>
</comment>
<protein>
    <submittedName>
        <fullName evidence="4">Isochorismatase</fullName>
    </submittedName>
</protein>
<dbReference type="RefSeq" id="WP_036174171.1">
    <property type="nucleotide sequence ID" value="NZ_AVCZ01000008.1"/>
</dbReference>
<comment type="similarity">
    <text evidence="1">Belongs to the isochorismatase family.</text>
</comment>
<sequence>MSLKTNVSPESTALIVVDVQNDFCSRDGNLGKQGADLTMVNEMMPNLIELIANAKMNKVPVIYIQTFHEAATDSASWKSRRISSDAEPNICRPNTWGAEFYEVAPDVDDIIVNKHRYSAFLNTRLDSVLRTLKVETLIMTGVATNVCVESTARDGFMRDYNIVFLEDCTASYSREAHEMTLKNMSGFFGEVTNSKELANEWEGIKSVPIELEI</sequence>
<evidence type="ECO:0000256" key="2">
    <source>
        <dbReference type="ARBA" id="ARBA00022801"/>
    </source>
</evidence>
<proteinExistence type="inferred from homology"/>
<dbReference type="InterPro" id="IPR000868">
    <property type="entry name" value="Isochorismatase-like_dom"/>
</dbReference>
<dbReference type="CDD" id="cd00431">
    <property type="entry name" value="cysteine_hydrolases"/>
    <property type="match status" value="1"/>
</dbReference>